<proteinExistence type="inferred from homology"/>
<organism evidence="7">
    <name type="scientific">Perkinsus marinus (strain ATCC 50983 / TXsc)</name>
    <dbReference type="NCBI Taxonomy" id="423536"/>
    <lineage>
        <taxon>Eukaryota</taxon>
        <taxon>Sar</taxon>
        <taxon>Alveolata</taxon>
        <taxon>Perkinsozoa</taxon>
        <taxon>Perkinsea</taxon>
        <taxon>Perkinsida</taxon>
        <taxon>Perkinsidae</taxon>
        <taxon>Perkinsus</taxon>
    </lineage>
</organism>
<dbReference type="GO" id="GO:0004672">
    <property type="term" value="F:protein kinase activity"/>
    <property type="evidence" value="ECO:0007669"/>
    <property type="project" value="InterPro"/>
</dbReference>
<evidence type="ECO:0000259" key="4">
    <source>
        <dbReference type="PROSITE" id="PS50011"/>
    </source>
</evidence>
<dbReference type="InterPro" id="IPR011992">
    <property type="entry name" value="EF-hand-dom_pair"/>
</dbReference>
<keyword evidence="6" id="KW-0418">Kinase</keyword>
<evidence type="ECO:0000313" key="6">
    <source>
        <dbReference type="EMBL" id="EER09465.1"/>
    </source>
</evidence>
<dbReference type="InParanoid" id="C5L1C8"/>
<keyword evidence="6" id="KW-0808">Transferase</keyword>
<feature type="domain" description="EF-hand" evidence="5">
    <location>
        <begin position="139"/>
        <end position="166"/>
    </location>
</feature>
<dbReference type="SUPFAM" id="SSF47473">
    <property type="entry name" value="EF-hand"/>
    <property type="match status" value="1"/>
</dbReference>
<dbReference type="InterPro" id="IPR002048">
    <property type="entry name" value="EF_hand_dom"/>
</dbReference>
<sequence length="166" mass="19397">PRKVDIWAIGVIFAMLLSGIPLFSLTDDEDVVIKDILNPDYVIDRISKSDEYTHISDDAYDMLCHLLAYNPDDRYDASEALNHPLITQSYQRDANNIKLNNNIHEVFDFNIINRMRHSITLPPLARICRLLIAHQCRDREIRRLRDTFRRLDIDGDGYLDKQEIIS</sequence>
<dbReference type="Gene3D" id="1.10.510.10">
    <property type="entry name" value="Transferase(Phosphotransferase) domain 1"/>
    <property type="match status" value="1"/>
</dbReference>
<dbReference type="Pfam" id="PF00069">
    <property type="entry name" value="Pkinase"/>
    <property type="match status" value="1"/>
</dbReference>
<evidence type="ECO:0000259" key="5">
    <source>
        <dbReference type="PROSITE" id="PS50222"/>
    </source>
</evidence>
<dbReference type="RefSeq" id="XP_002777649.1">
    <property type="nucleotide sequence ID" value="XM_002777603.1"/>
</dbReference>
<keyword evidence="1" id="KW-0106">Calcium</keyword>
<name>C5L1C8_PERM5</name>
<feature type="non-terminal residue" evidence="6">
    <location>
        <position position="1"/>
    </location>
</feature>
<keyword evidence="3" id="KW-0812">Transmembrane</keyword>
<dbReference type="GO" id="GO:0005509">
    <property type="term" value="F:calcium ion binding"/>
    <property type="evidence" value="ECO:0007669"/>
    <property type="project" value="InterPro"/>
</dbReference>
<feature type="transmembrane region" description="Helical" evidence="3">
    <location>
        <begin position="6"/>
        <end position="25"/>
    </location>
</feature>
<evidence type="ECO:0000256" key="3">
    <source>
        <dbReference type="SAM" id="Phobius"/>
    </source>
</evidence>
<dbReference type="PROSITE" id="PS50011">
    <property type="entry name" value="PROTEIN_KINASE_DOM"/>
    <property type="match status" value="1"/>
</dbReference>
<dbReference type="PROSITE" id="PS00018">
    <property type="entry name" value="EF_HAND_1"/>
    <property type="match status" value="1"/>
</dbReference>
<dbReference type="PANTHER" id="PTHR24347">
    <property type="entry name" value="SERINE/THREONINE-PROTEIN KINASE"/>
    <property type="match status" value="1"/>
</dbReference>
<feature type="domain" description="Protein kinase" evidence="4">
    <location>
        <begin position="1"/>
        <end position="86"/>
    </location>
</feature>
<dbReference type="InterPro" id="IPR018247">
    <property type="entry name" value="EF_Hand_1_Ca_BS"/>
</dbReference>
<accession>C5L1C8</accession>
<dbReference type="GO" id="GO:0005524">
    <property type="term" value="F:ATP binding"/>
    <property type="evidence" value="ECO:0007669"/>
    <property type="project" value="InterPro"/>
</dbReference>
<dbReference type="InterPro" id="IPR000719">
    <property type="entry name" value="Prot_kinase_dom"/>
</dbReference>
<keyword evidence="7" id="KW-1185">Reference proteome</keyword>
<feature type="non-terminal residue" evidence="6">
    <location>
        <position position="166"/>
    </location>
</feature>
<evidence type="ECO:0000256" key="2">
    <source>
        <dbReference type="ARBA" id="ARBA00024334"/>
    </source>
</evidence>
<evidence type="ECO:0000256" key="1">
    <source>
        <dbReference type="ARBA" id="ARBA00022837"/>
    </source>
</evidence>
<dbReference type="InterPro" id="IPR011009">
    <property type="entry name" value="Kinase-like_dom_sf"/>
</dbReference>
<dbReference type="PROSITE" id="PS50222">
    <property type="entry name" value="EF_HAND_2"/>
    <property type="match status" value="1"/>
</dbReference>
<dbReference type="AlphaFoldDB" id="C5L1C8"/>
<dbReference type="EMBL" id="GG678236">
    <property type="protein sequence ID" value="EER09465.1"/>
    <property type="molecule type" value="Genomic_DNA"/>
</dbReference>
<dbReference type="OMA" id="HANSKFP"/>
<comment type="similarity">
    <text evidence="2">Belongs to the protein kinase superfamily. Ser/Thr protein kinase family. CDPK subfamily.</text>
</comment>
<dbReference type="SUPFAM" id="SSF56112">
    <property type="entry name" value="Protein kinase-like (PK-like)"/>
    <property type="match status" value="1"/>
</dbReference>
<dbReference type="Pfam" id="PF13202">
    <property type="entry name" value="EF-hand_5"/>
    <property type="match status" value="1"/>
</dbReference>
<dbReference type="Proteomes" id="UP000007800">
    <property type="component" value="Unassembled WGS sequence"/>
</dbReference>
<keyword evidence="3" id="KW-0472">Membrane</keyword>
<dbReference type="GeneID" id="9052361"/>
<evidence type="ECO:0000313" key="7">
    <source>
        <dbReference type="Proteomes" id="UP000007800"/>
    </source>
</evidence>
<gene>
    <name evidence="6" type="ORF">Pmar_PMAR010476</name>
</gene>
<protein>
    <submittedName>
        <fullName evidence="6">Calcium-dependent protein kinase, putative</fullName>
    </submittedName>
</protein>
<keyword evidence="3" id="KW-1133">Transmembrane helix</keyword>
<dbReference type="OrthoDB" id="40902at2759"/>
<reference evidence="6 7" key="1">
    <citation type="submission" date="2008-07" db="EMBL/GenBank/DDBJ databases">
        <authorList>
            <person name="El-Sayed N."/>
            <person name="Caler E."/>
            <person name="Inman J."/>
            <person name="Amedeo P."/>
            <person name="Hass B."/>
            <person name="Wortman J."/>
        </authorList>
    </citation>
    <scope>NUCLEOTIDE SEQUENCE [LARGE SCALE GENOMIC DNA]</scope>
    <source>
        <strain evidence="7">ATCC 50983 / TXsc</strain>
    </source>
</reference>
<dbReference type="Gene3D" id="1.10.238.10">
    <property type="entry name" value="EF-hand"/>
    <property type="match status" value="2"/>
</dbReference>